<dbReference type="SUPFAM" id="SSF102198">
    <property type="entry name" value="Putative cyclase"/>
    <property type="match status" value="1"/>
</dbReference>
<dbReference type="Pfam" id="PF04199">
    <property type="entry name" value="Cyclase"/>
    <property type="match status" value="1"/>
</dbReference>
<dbReference type="GO" id="GO:0019441">
    <property type="term" value="P:L-tryptophan catabolic process to kynurenine"/>
    <property type="evidence" value="ECO:0007669"/>
    <property type="project" value="InterPro"/>
</dbReference>
<accession>A0A3S4B0F6</accession>
<proteinExistence type="predicted"/>
<dbReference type="Proteomes" id="UP000289200">
    <property type="component" value="Unassembled WGS sequence"/>
</dbReference>
<evidence type="ECO:0000313" key="2">
    <source>
        <dbReference type="Proteomes" id="UP000289200"/>
    </source>
</evidence>
<reference evidence="2" key="1">
    <citation type="submission" date="2018-10" db="EMBL/GenBank/DDBJ databases">
        <authorList>
            <person name="Peiro R."/>
            <person name="Begona"/>
            <person name="Cbmso G."/>
            <person name="Lopez M."/>
            <person name="Gonzalez S."/>
            <person name="Sacristan E."/>
            <person name="Castillo E."/>
        </authorList>
    </citation>
    <scope>NUCLEOTIDE SEQUENCE [LARGE SCALE GENOMIC DNA]</scope>
</reference>
<name>A0A3S4B0F6_9BRAD</name>
<dbReference type="InterPro" id="IPR037175">
    <property type="entry name" value="KFase_sf"/>
</dbReference>
<evidence type="ECO:0000313" key="1">
    <source>
        <dbReference type="EMBL" id="VCU08650.1"/>
    </source>
</evidence>
<comment type="caution">
    <text evidence="1">The sequence shown here is derived from an EMBL/GenBank/DDBJ whole genome shotgun (WGS) entry which is preliminary data.</text>
</comment>
<dbReference type="GO" id="GO:0004061">
    <property type="term" value="F:arylformamidase activity"/>
    <property type="evidence" value="ECO:0007669"/>
    <property type="project" value="InterPro"/>
</dbReference>
<gene>
    <name evidence="1" type="primary">kynB_2</name>
    <name evidence="1" type="ORF">RHODGE_RHODGE_01815</name>
</gene>
<keyword evidence="2" id="KW-1185">Reference proteome</keyword>
<dbReference type="InterPro" id="IPR007325">
    <property type="entry name" value="KFase/CYL"/>
</dbReference>
<dbReference type="AlphaFoldDB" id="A0A3S4B0F6"/>
<dbReference type="PANTHER" id="PTHR43564:SF2">
    <property type="entry name" value="BLR6059 PROTEIN"/>
    <property type="match status" value="1"/>
</dbReference>
<protein>
    <submittedName>
        <fullName evidence="1">Kynurenine formamidase</fullName>
    </submittedName>
</protein>
<sequence length="286" mass="31084">MVSCGRRPALPRPPGRPFRDIAPMAPRIVDLSVSLDNDTVAAPPMARPSITYLDHRQTFPRLGGFFPGLTPDQLPDGAAWAIETVTLTTHNGTHLDAPWHFHPTMNHAVVDGGEPAATIDQIPLDWCFRPGVKLDFRGFPDGYVATAEDVAAELERIGHTLRPFDIVLVNTAAGARYGHPDYLDAGCGIGRDATLHLTRQGVRITGTDAWSWDAPFSATARRYAETGDPSIIWEGHKASRAVGYCHLEKLHNLEMLPATGFTVACFPVKIHAASAGWTRAVAILDD</sequence>
<dbReference type="Gene3D" id="3.50.30.50">
    <property type="entry name" value="Putative cyclase"/>
    <property type="match status" value="1"/>
</dbReference>
<dbReference type="EMBL" id="UWOC01000132">
    <property type="protein sequence ID" value="VCU08650.1"/>
    <property type="molecule type" value="Genomic_DNA"/>
</dbReference>
<dbReference type="PANTHER" id="PTHR43564">
    <property type="entry name" value="KYNURENINE FORMAMIDASE-LIKE PROTEIN"/>
    <property type="match status" value="1"/>
</dbReference>
<organism evidence="1 2">
    <name type="scientific">Rhodoplanes serenus</name>
    <dbReference type="NCBI Taxonomy" id="200615"/>
    <lineage>
        <taxon>Bacteria</taxon>
        <taxon>Pseudomonadati</taxon>
        <taxon>Pseudomonadota</taxon>
        <taxon>Alphaproteobacteria</taxon>
        <taxon>Hyphomicrobiales</taxon>
        <taxon>Nitrobacteraceae</taxon>
        <taxon>Rhodoplanes</taxon>
    </lineage>
</organism>